<dbReference type="PANTHER" id="PTHR23026">
    <property type="entry name" value="NADPH NITROREDUCTASE"/>
    <property type="match status" value="1"/>
</dbReference>
<evidence type="ECO:0000259" key="4">
    <source>
        <dbReference type="Pfam" id="PF00881"/>
    </source>
</evidence>
<dbReference type="InterPro" id="IPR000415">
    <property type="entry name" value="Nitroreductase-like"/>
</dbReference>
<dbReference type="GO" id="GO:0016491">
    <property type="term" value="F:oxidoreductase activity"/>
    <property type="evidence" value="ECO:0007669"/>
    <property type="project" value="UniProtKB-KW"/>
</dbReference>
<organism evidence="5">
    <name type="scientific">marine metagenome</name>
    <dbReference type="NCBI Taxonomy" id="408172"/>
    <lineage>
        <taxon>unclassified sequences</taxon>
        <taxon>metagenomes</taxon>
        <taxon>ecological metagenomes</taxon>
    </lineage>
</organism>
<keyword evidence="1" id="KW-0285">Flavoprotein</keyword>
<keyword evidence="3" id="KW-0560">Oxidoreductase</keyword>
<gene>
    <name evidence="5" type="ORF">METZ01_LOCUS379059</name>
</gene>
<dbReference type="Pfam" id="PF00881">
    <property type="entry name" value="Nitroreductase"/>
    <property type="match status" value="1"/>
</dbReference>
<reference evidence="5" key="1">
    <citation type="submission" date="2018-05" db="EMBL/GenBank/DDBJ databases">
        <authorList>
            <person name="Lanie J.A."/>
            <person name="Ng W.-L."/>
            <person name="Kazmierczak K.M."/>
            <person name="Andrzejewski T.M."/>
            <person name="Davidsen T.M."/>
            <person name="Wayne K.J."/>
            <person name="Tettelin H."/>
            <person name="Glass J.I."/>
            <person name="Rusch D."/>
            <person name="Podicherti R."/>
            <person name="Tsui H.-C.T."/>
            <person name="Winkler M.E."/>
        </authorList>
    </citation>
    <scope>NUCLEOTIDE SEQUENCE</scope>
</reference>
<feature type="non-terminal residue" evidence="5">
    <location>
        <position position="157"/>
    </location>
</feature>
<sequence length="157" mass="17635">MASLIPSVALAPYPRYSEDEMRSRAKALHQALDTRRTVRDFSDQPVPREVIASCIRTAGTAPSGANQQPWHFAVVSDPAIKRQIREAAEAEERAFYEHRAPDEWLEALSHLGTDADKPFLETAPYLIVVFALVNRVDEKGHRTKHYYPYESTGLATG</sequence>
<evidence type="ECO:0000256" key="2">
    <source>
        <dbReference type="ARBA" id="ARBA00022643"/>
    </source>
</evidence>
<evidence type="ECO:0000313" key="5">
    <source>
        <dbReference type="EMBL" id="SVD26205.1"/>
    </source>
</evidence>
<dbReference type="InterPro" id="IPR029479">
    <property type="entry name" value="Nitroreductase"/>
</dbReference>
<proteinExistence type="predicted"/>
<protein>
    <recommendedName>
        <fullName evidence="4">Nitroreductase domain-containing protein</fullName>
    </recommendedName>
</protein>
<name>A0A382TWX7_9ZZZZ</name>
<accession>A0A382TWX7</accession>
<dbReference type="EMBL" id="UINC01139579">
    <property type="protein sequence ID" value="SVD26205.1"/>
    <property type="molecule type" value="Genomic_DNA"/>
</dbReference>
<dbReference type="Gene3D" id="3.40.109.10">
    <property type="entry name" value="NADH Oxidase"/>
    <property type="match status" value="1"/>
</dbReference>
<dbReference type="AlphaFoldDB" id="A0A382TWX7"/>
<keyword evidence="2" id="KW-0288">FMN</keyword>
<dbReference type="InterPro" id="IPR050627">
    <property type="entry name" value="Nitroreductase/BluB"/>
</dbReference>
<evidence type="ECO:0000256" key="3">
    <source>
        <dbReference type="ARBA" id="ARBA00023002"/>
    </source>
</evidence>
<dbReference type="SUPFAM" id="SSF55469">
    <property type="entry name" value="FMN-dependent nitroreductase-like"/>
    <property type="match status" value="1"/>
</dbReference>
<dbReference type="PANTHER" id="PTHR23026:SF90">
    <property type="entry name" value="IODOTYROSINE DEIODINASE 1"/>
    <property type="match status" value="1"/>
</dbReference>
<evidence type="ECO:0000256" key="1">
    <source>
        <dbReference type="ARBA" id="ARBA00022630"/>
    </source>
</evidence>
<feature type="domain" description="Nitroreductase" evidence="4">
    <location>
        <begin position="34"/>
        <end position="155"/>
    </location>
</feature>